<evidence type="ECO:0000313" key="6">
    <source>
        <dbReference type="EMBL" id="ARU04432.1"/>
    </source>
</evidence>
<dbReference type="GO" id="GO:0043565">
    <property type="term" value="F:sequence-specific DNA binding"/>
    <property type="evidence" value="ECO:0007669"/>
    <property type="project" value="TreeGrafter"/>
</dbReference>
<evidence type="ECO:0000259" key="5">
    <source>
        <dbReference type="PROSITE" id="PS50931"/>
    </source>
</evidence>
<dbReference type="Pfam" id="PF00126">
    <property type="entry name" value="HTH_1"/>
    <property type="match status" value="1"/>
</dbReference>
<dbReference type="InterPro" id="IPR000847">
    <property type="entry name" value="LysR_HTH_N"/>
</dbReference>
<gene>
    <name evidence="6" type="ORF">CCO03_06860</name>
</gene>
<keyword evidence="4" id="KW-0804">Transcription</keyword>
<comment type="similarity">
    <text evidence="1">Belongs to the LysR transcriptional regulatory family.</text>
</comment>
<dbReference type="SUPFAM" id="SSF46785">
    <property type="entry name" value="Winged helix' DNA-binding domain"/>
    <property type="match status" value="1"/>
</dbReference>
<dbReference type="GO" id="GO:0003700">
    <property type="term" value="F:DNA-binding transcription factor activity"/>
    <property type="evidence" value="ECO:0007669"/>
    <property type="project" value="InterPro"/>
</dbReference>
<evidence type="ECO:0000256" key="4">
    <source>
        <dbReference type="ARBA" id="ARBA00023163"/>
    </source>
</evidence>
<dbReference type="InterPro" id="IPR036390">
    <property type="entry name" value="WH_DNA-bd_sf"/>
</dbReference>
<reference evidence="6 7" key="1">
    <citation type="submission" date="2017-05" db="EMBL/GenBank/DDBJ databases">
        <authorList>
            <person name="Song R."/>
            <person name="Chenine A.L."/>
            <person name="Ruprecht R.M."/>
        </authorList>
    </citation>
    <scope>NUCLEOTIDE SEQUENCE [LARGE SCALE GENOMIC DNA]</scope>
    <source>
        <strain evidence="6 7">DSM 26136</strain>
    </source>
</reference>
<dbReference type="InterPro" id="IPR005119">
    <property type="entry name" value="LysR_subst-bd"/>
</dbReference>
<dbReference type="AlphaFoldDB" id="A0A1Y0EMA8"/>
<dbReference type="CDD" id="cd08422">
    <property type="entry name" value="PBP2_CrgA_like"/>
    <property type="match status" value="1"/>
</dbReference>
<proteinExistence type="inferred from homology"/>
<accession>A0A1Y0EMA8</accession>
<keyword evidence="7" id="KW-1185">Reference proteome</keyword>
<feature type="domain" description="HTH lysR-type" evidence="5">
    <location>
        <begin position="5"/>
        <end position="62"/>
    </location>
</feature>
<dbReference type="PANTHER" id="PTHR30537:SF5">
    <property type="entry name" value="HTH-TYPE TRANSCRIPTIONAL ACTIVATOR TTDR-RELATED"/>
    <property type="match status" value="1"/>
</dbReference>
<keyword evidence="3" id="KW-0238">DNA-binding</keyword>
<evidence type="ECO:0000256" key="3">
    <source>
        <dbReference type="ARBA" id="ARBA00023125"/>
    </source>
</evidence>
<dbReference type="Proteomes" id="UP000196138">
    <property type="component" value="Chromosome"/>
</dbReference>
<dbReference type="KEGG" id="cser:CCO03_06860"/>
<evidence type="ECO:0000256" key="1">
    <source>
        <dbReference type="ARBA" id="ARBA00009437"/>
    </source>
</evidence>
<name>A0A1Y0EMA8_9BURK</name>
<dbReference type="EMBL" id="CP021455">
    <property type="protein sequence ID" value="ARU04432.1"/>
    <property type="molecule type" value="Genomic_DNA"/>
</dbReference>
<dbReference type="OrthoDB" id="8705920at2"/>
<dbReference type="InterPro" id="IPR036388">
    <property type="entry name" value="WH-like_DNA-bd_sf"/>
</dbReference>
<dbReference type="GO" id="GO:0006351">
    <property type="term" value="P:DNA-templated transcription"/>
    <property type="evidence" value="ECO:0007669"/>
    <property type="project" value="TreeGrafter"/>
</dbReference>
<dbReference type="SUPFAM" id="SSF53850">
    <property type="entry name" value="Periplasmic binding protein-like II"/>
    <property type="match status" value="1"/>
</dbReference>
<dbReference type="InterPro" id="IPR058163">
    <property type="entry name" value="LysR-type_TF_proteobact-type"/>
</dbReference>
<sequence length="323" mass="35133">MKNMPDLEAWATFAKVAETGSFARTAAEFGVSQATVSKAINRLEARMKASLFHRTSRRMTLTEGGRAALARATHILDEGLALEAEVTEQSASLRGLVRVAAPMSFGVAHVAPLLPAFMRAHPEVQLDLHFDDAQVDVVAEGFDVVLRIARLEDSSLLARQLCHVPIQIVGSPAYFARHGTPRHPSDLAQLHALSYAYARSGASWRFRHATQGEFVQVMQTPLRVNNAEALTPALLAGLGVALQPAFLAWQHLQTGELVAVLPEWEPPPISLHIVTPPGRGRPARVQALIRYLADSFVKQPWAQPLPSVPQMELDGLPPDNGDA</sequence>
<organism evidence="6 7">
    <name type="scientific">Comamonas serinivorans</name>
    <dbReference type="NCBI Taxonomy" id="1082851"/>
    <lineage>
        <taxon>Bacteria</taxon>
        <taxon>Pseudomonadati</taxon>
        <taxon>Pseudomonadota</taxon>
        <taxon>Betaproteobacteria</taxon>
        <taxon>Burkholderiales</taxon>
        <taxon>Comamonadaceae</taxon>
        <taxon>Comamonas</taxon>
    </lineage>
</organism>
<dbReference type="PROSITE" id="PS50931">
    <property type="entry name" value="HTH_LYSR"/>
    <property type="match status" value="1"/>
</dbReference>
<dbReference type="Gene3D" id="1.10.10.10">
    <property type="entry name" value="Winged helix-like DNA-binding domain superfamily/Winged helix DNA-binding domain"/>
    <property type="match status" value="1"/>
</dbReference>
<protein>
    <submittedName>
        <fullName evidence="6">LysR family transcriptional regulator</fullName>
    </submittedName>
</protein>
<dbReference type="RefSeq" id="WP_087278991.1">
    <property type="nucleotide sequence ID" value="NZ_CP021455.1"/>
</dbReference>
<evidence type="ECO:0000256" key="2">
    <source>
        <dbReference type="ARBA" id="ARBA00023015"/>
    </source>
</evidence>
<keyword evidence="2" id="KW-0805">Transcription regulation</keyword>
<evidence type="ECO:0000313" key="7">
    <source>
        <dbReference type="Proteomes" id="UP000196138"/>
    </source>
</evidence>
<dbReference type="FunFam" id="1.10.10.10:FF:000001">
    <property type="entry name" value="LysR family transcriptional regulator"/>
    <property type="match status" value="1"/>
</dbReference>
<dbReference type="Pfam" id="PF03466">
    <property type="entry name" value="LysR_substrate"/>
    <property type="match status" value="1"/>
</dbReference>
<dbReference type="Gene3D" id="3.40.190.290">
    <property type="match status" value="1"/>
</dbReference>
<dbReference type="PANTHER" id="PTHR30537">
    <property type="entry name" value="HTH-TYPE TRANSCRIPTIONAL REGULATOR"/>
    <property type="match status" value="1"/>
</dbReference>